<name>A0AAY4BJY1_9TELE</name>
<dbReference type="PANTHER" id="PTHR13237:SF8">
    <property type="entry name" value="SOMETHING ABOUT SILENCING PROTEIN 10"/>
    <property type="match status" value="1"/>
</dbReference>
<dbReference type="Ensembl" id="ENSDCDT00010022692.1">
    <property type="protein sequence ID" value="ENSDCDP00010020902.1"/>
    <property type="gene ID" value="ENSDCDG00010009997.1"/>
</dbReference>
<evidence type="ECO:0000256" key="4">
    <source>
        <dbReference type="ARBA" id="ARBA00023242"/>
    </source>
</evidence>
<evidence type="ECO:0000259" key="7">
    <source>
        <dbReference type="Pfam" id="PF09368"/>
    </source>
</evidence>
<accession>A0AAY4BJY1</accession>
<keyword evidence="3" id="KW-0597">Phosphoprotein</keyword>
<feature type="region of interest" description="Disordered" evidence="6">
    <location>
        <begin position="88"/>
        <end position="124"/>
    </location>
</feature>
<proteinExistence type="inferred from homology"/>
<feature type="compositionally biased region" description="Basic residues" evidence="6">
    <location>
        <begin position="422"/>
        <end position="449"/>
    </location>
</feature>
<reference evidence="8" key="2">
    <citation type="submission" date="2025-08" db="UniProtKB">
        <authorList>
            <consortium name="Ensembl"/>
        </authorList>
    </citation>
    <scope>IDENTIFICATION</scope>
</reference>
<evidence type="ECO:0000256" key="1">
    <source>
        <dbReference type="ARBA" id="ARBA00004604"/>
    </source>
</evidence>
<feature type="coiled-coil region" evidence="5">
    <location>
        <begin position="162"/>
        <end position="190"/>
    </location>
</feature>
<comment type="subcellular location">
    <subcellularLocation>
        <location evidence="1">Nucleus</location>
        <location evidence="1">Nucleolus</location>
    </subcellularLocation>
</comment>
<dbReference type="GeneTree" id="ENSGT00500000044947"/>
<organism evidence="8 9">
    <name type="scientific">Denticeps clupeoides</name>
    <name type="common">denticle herring</name>
    <dbReference type="NCBI Taxonomy" id="299321"/>
    <lineage>
        <taxon>Eukaryota</taxon>
        <taxon>Metazoa</taxon>
        <taxon>Chordata</taxon>
        <taxon>Craniata</taxon>
        <taxon>Vertebrata</taxon>
        <taxon>Euteleostomi</taxon>
        <taxon>Actinopterygii</taxon>
        <taxon>Neopterygii</taxon>
        <taxon>Teleostei</taxon>
        <taxon>Clupei</taxon>
        <taxon>Clupeiformes</taxon>
        <taxon>Denticipitoidei</taxon>
        <taxon>Denticipitidae</taxon>
        <taxon>Denticeps</taxon>
    </lineage>
</organism>
<feature type="compositionally biased region" description="Acidic residues" evidence="6">
    <location>
        <begin position="108"/>
        <end position="124"/>
    </location>
</feature>
<feature type="compositionally biased region" description="Basic and acidic residues" evidence="6">
    <location>
        <begin position="14"/>
        <end position="32"/>
    </location>
</feature>
<feature type="compositionally biased region" description="Acidic residues" evidence="6">
    <location>
        <begin position="392"/>
        <end position="404"/>
    </location>
</feature>
<evidence type="ECO:0000313" key="8">
    <source>
        <dbReference type="Ensembl" id="ENSDCDP00010020902.1"/>
    </source>
</evidence>
<dbReference type="AlphaFoldDB" id="A0AAY4BJY1"/>
<evidence type="ECO:0000313" key="9">
    <source>
        <dbReference type="Proteomes" id="UP000694580"/>
    </source>
</evidence>
<keyword evidence="5" id="KW-0175">Coiled coil</keyword>
<dbReference type="GO" id="GO:0032040">
    <property type="term" value="C:small-subunit processome"/>
    <property type="evidence" value="ECO:0007669"/>
    <property type="project" value="TreeGrafter"/>
</dbReference>
<dbReference type="Pfam" id="PF04000">
    <property type="entry name" value="Sas10_Utp3"/>
    <property type="match status" value="1"/>
</dbReference>
<sequence length="479" mass="55415">MVRSRRVVRRPRGTKKEQYDSDEPEAYKDMPVPDKNSSEYLEDRIDEFHTAKISVSICMIRHSFCFLLASAVNAASVPLQKLLAGGVQEDSDEEEFDDEEVMPLNVNDSEEEYEEDEAPEEEDMESDLEGKIHDDLPNDMAWGHRKKMFYDSDYVTAKGKSKEDIEAEDQEEEEEAKNIQKRLVENLSEEDYDLNLLEVLMPKTVEKEDRIVKDLDKMSQKEKLKLLKKESPELLELIQDFKAKLTELKDELQPLVLMVKDGLIPAGKGANYLLTKQQLYLNYCTNISFYLVLKAKRIPAHNHPVIERLVTYRNLINRLSVVDARLGPQLRKLLSGEQQIAKKTGVTKQPVKPNKCKASDSDLDEEAALQFYRDVEERIKRKRKNKTGPVAEGEEALPENEEMDTDGKRGITYQMAKNKGLTPKRRKIDRNPRVKHREKFRRAKIRRKGQVSDVRREETRYSGEMSGIRAGVKRSVKLK</sequence>
<feature type="domain" description="Sas10 C-terminal" evidence="7">
    <location>
        <begin position="406"/>
        <end position="478"/>
    </location>
</feature>
<dbReference type="PANTHER" id="PTHR13237">
    <property type="entry name" value="SOMETHING ABOUT SILENCING PROTEIN 10-RELATED"/>
    <property type="match status" value="1"/>
</dbReference>
<feature type="region of interest" description="Disordered" evidence="6">
    <location>
        <begin position="1"/>
        <end position="37"/>
    </location>
</feature>
<keyword evidence="9" id="KW-1185">Reference proteome</keyword>
<gene>
    <name evidence="8" type="primary">UTP3</name>
</gene>
<evidence type="ECO:0000256" key="3">
    <source>
        <dbReference type="ARBA" id="ARBA00022553"/>
    </source>
</evidence>
<feature type="compositionally biased region" description="Acidic residues" evidence="6">
    <location>
        <begin position="89"/>
        <end position="101"/>
    </location>
</feature>
<comment type="similarity">
    <text evidence="2">Belongs to the SAS10 family.</text>
</comment>
<dbReference type="GO" id="GO:0000462">
    <property type="term" value="P:maturation of SSU-rRNA from tricistronic rRNA transcript (SSU-rRNA, 5.8S rRNA, LSU-rRNA)"/>
    <property type="evidence" value="ECO:0007669"/>
    <property type="project" value="TreeGrafter"/>
</dbReference>
<feature type="compositionally biased region" description="Basic residues" evidence="6">
    <location>
        <begin position="1"/>
        <end position="13"/>
    </location>
</feature>
<protein>
    <recommendedName>
        <fullName evidence="7">Sas10 C-terminal domain-containing protein</fullName>
    </recommendedName>
</protein>
<evidence type="ECO:0000256" key="6">
    <source>
        <dbReference type="SAM" id="MobiDB-lite"/>
    </source>
</evidence>
<evidence type="ECO:0000256" key="2">
    <source>
        <dbReference type="ARBA" id="ARBA00010979"/>
    </source>
</evidence>
<reference evidence="8" key="3">
    <citation type="submission" date="2025-09" db="UniProtKB">
        <authorList>
            <consortium name="Ensembl"/>
        </authorList>
    </citation>
    <scope>IDENTIFICATION</scope>
</reference>
<dbReference type="InterPro" id="IPR018972">
    <property type="entry name" value="Sas10_C_dom"/>
</dbReference>
<dbReference type="Pfam" id="PF09368">
    <property type="entry name" value="Sas10"/>
    <property type="match status" value="1"/>
</dbReference>
<keyword evidence="4" id="KW-0539">Nucleus</keyword>
<dbReference type="Proteomes" id="UP000694580">
    <property type="component" value="Chromosome 12"/>
</dbReference>
<reference evidence="8 9" key="1">
    <citation type="submission" date="2020-06" db="EMBL/GenBank/DDBJ databases">
        <authorList>
            <consortium name="Wellcome Sanger Institute Data Sharing"/>
        </authorList>
    </citation>
    <scope>NUCLEOTIDE SEQUENCE [LARGE SCALE GENOMIC DNA]</scope>
</reference>
<dbReference type="InterPro" id="IPR007146">
    <property type="entry name" value="Sas10/Utp3/C1D"/>
</dbReference>
<feature type="region of interest" description="Disordered" evidence="6">
    <location>
        <begin position="381"/>
        <end position="465"/>
    </location>
</feature>
<evidence type="ECO:0000256" key="5">
    <source>
        <dbReference type="SAM" id="Coils"/>
    </source>
</evidence>